<keyword evidence="1" id="KW-1133">Transmembrane helix</keyword>
<comment type="caution">
    <text evidence="2">The sequence shown here is derived from an EMBL/GenBank/DDBJ whole genome shotgun (WGS) entry which is preliminary data.</text>
</comment>
<dbReference type="AlphaFoldDB" id="X6NZ92"/>
<feature type="transmembrane region" description="Helical" evidence="1">
    <location>
        <begin position="68"/>
        <end position="92"/>
    </location>
</feature>
<evidence type="ECO:0000313" key="3">
    <source>
        <dbReference type="Proteomes" id="UP000023152"/>
    </source>
</evidence>
<dbReference type="Proteomes" id="UP000023152">
    <property type="component" value="Unassembled WGS sequence"/>
</dbReference>
<keyword evidence="1" id="KW-0472">Membrane</keyword>
<feature type="transmembrane region" description="Helical" evidence="1">
    <location>
        <begin position="287"/>
        <end position="306"/>
    </location>
</feature>
<reference evidence="2 3" key="1">
    <citation type="journal article" date="2013" name="Curr. Biol.">
        <title>The Genome of the Foraminiferan Reticulomyxa filosa.</title>
        <authorList>
            <person name="Glockner G."/>
            <person name="Hulsmann N."/>
            <person name="Schleicher M."/>
            <person name="Noegel A.A."/>
            <person name="Eichinger L."/>
            <person name="Gallinger C."/>
            <person name="Pawlowski J."/>
            <person name="Sierra R."/>
            <person name="Euteneuer U."/>
            <person name="Pillet L."/>
            <person name="Moustafa A."/>
            <person name="Platzer M."/>
            <person name="Groth M."/>
            <person name="Szafranski K."/>
            <person name="Schliwa M."/>
        </authorList>
    </citation>
    <scope>NUCLEOTIDE SEQUENCE [LARGE SCALE GENOMIC DNA]</scope>
</reference>
<feature type="transmembrane region" description="Helical" evidence="1">
    <location>
        <begin position="211"/>
        <end position="230"/>
    </location>
</feature>
<feature type="transmembrane region" description="Helical" evidence="1">
    <location>
        <begin position="312"/>
        <end position="332"/>
    </location>
</feature>
<gene>
    <name evidence="2" type="ORF">RFI_05917</name>
</gene>
<keyword evidence="3" id="KW-1185">Reference proteome</keyword>
<evidence type="ECO:0000313" key="2">
    <source>
        <dbReference type="EMBL" id="ETO31203.1"/>
    </source>
</evidence>
<accession>X6NZ92</accession>
<feature type="transmembrane region" description="Helical" evidence="1">
    <location>
        <begin position="147"/>
        <end position="169"/>
    </location>
</feature>
<feature type="transmembrane region" description="Helical" evidence="1">
    <location>
        <begin position="19"/>
        <end position="47"/>
    </location>
</feature>
<sequence>MEICQGFSIDGYPTLMGTGVRACTFICITIVIGIMLALESITLLYLLGVYLKSRRTSTPFLSISNVRLPFVSFHVFYFGFVLSLFITLIYLVTRKDTVAKNDWMCYWSALLLFCPVIFYTSINLFWFFRLCHVFNNTVLAIRPLYQYLFMGFQLFLIVCEGAFILAGAINGDSSPHKVCSLPLKSIDFVWTKSTNDSHSSYFLCGRFNRNMVNAMIILGAIVMPTFLVLLSSQYIYRMYQIIGKHAHYSLQQQFANTAASPNENNSSAKTAKKKITFEQWLPFQRSFIVALCAVVSTFVTFLVAVLSFSNGVILMSVDGFVSSMCMLCVFSFGDSVYQHLCKVCIRSLGRYA</sequence>
<feature type="transmembrane region" description="Helical" evidence="1">
    <location>
        <begin position="104"/>
        <end position="126"/>
    </location>
</feature>
<organism evidence="2 3">
    <name type="scientific">Reticulomyxa filosa</name>
    <dbReference type="NCBI Taxonomy" id="46433"/>
    <lineage>
        <taxon>Eukaryota</taxon>
        <taxon>Sar</taxon>
        <taxon>Rhizaria</taxon>
        <taxon>Retaria</taxon>
        <taxon>Foraminifera</taxon>
        <taxon>Monothalamids</taxon>
        <taxon>Reticulomyxidae</taxon>
        <taxon>Reticulomyxa</taxon>
    </lineage>
</organism>
<proteinExistence type="predicted"/>
<protein>
    <submittedName>
        <fullName evidence="2">Uncharacterized protein</fullName>
    </submittedName>
</protein>
<dbReference type="EMBL" id="ASPP01005079">
    <property type="protein sequence ID" value="ETO31203.1"/>
    <property type="molecule type" value="Genomic_DNA"/>
</dbReference>
<keyword evidence="1" id="KW-0812">Transmembrane</keyword>
<name>X6NZ92_RETFI</name>
<evidence type="ECO:0000256" key="1">
    <source>
        <dbReference type="SAM" id="Phobius"/>
    </source>
</evidence>